<evidence type="ECO:0000256" key="1">
    <source>
        <dbReference type="ARBA" id="ARBA00023015"/>
    </source>
</evidence>
<dbReference type="Proteomes" id="UP000198984">
    <property type="component" value="Unassembled WGS sequence"/>
</dbReference>
<dbReference type="PANTHER" id="PTHR46796:SF13">
    <property type="entry name" value="HTH-TYPE TRANSCRIPTIONAL ACTIVATOR RHAS"/>
    <property type="match status" value="1"/>
</dbReference>
<evidence type="ECO:0000256" key="3">
    <source>
        <dbReference type="ARBA" id="ARBA00023163"/>
    </source>
</evidence>
<dbReference type="STRING" id="573321.SAMN04488505_102218"/>
<dbReference type="InterPro" id="IPR018060">
    <property type="entry name" value="HTH_AraC"/>
</dbReference>
<dbReference type="PANTHER" id="PTHR46796">
    <property type="entry name" value="HTH-TYPE TRANSCRIPTIONAL ACTIVATOR RHAS-RELATED"/>
    <property type="match status" value="1"/>
</dbReference>
<protein>
    <submittedName>
        <fullName evidence="5">AraC-type DNA-binding protein</fullName>
    </submittedName>
</protein>
<dbReference type="GO" id="GO:0003700">
    <property type="term" value="F:DNA-binding transcription factor activity"/>
    <property type="evidence" value="ECO:0007669"/>
    <property type="project" value="InterPro"/>
</dbReference>
<name>A0A1H7Q0E7_9BACT</name>
<dbReference type="Gene3D" id="1.10.10.60">
    <property type="entry name" value="Homeodomain-like"/>
    <property type="match status" value="1"/>
</dbReference>
<evidence type="ECO:0000259" key="4">
    <source>
        <dbReference type="PROSITE" id="PS01124"/>
    </source>
</evidence>
<keyword evidence="3" id="KW-0804">Transcription</keyword>
<dbReference type="PROSITE" id="PS01124">
    <property type="entry name" value="HTH_ARAC_FAMILY_2"/>
    <property type="match status" value="1"/>
</dbReference>
<gene>
    <name evidence="5" type="ORF">SAMN04488505_102218</name>
</gene>
<keyword evidence="6" id="KW-1185">Reference proteome</keyword>
<evidence type="ECO:0000313" key="5">
    <source>
        <dbReference type="EMBL" id="SEL41443.1"/>
    </source>
</evidence>
<reference evidence="5 6" key="1">
    <citation type="submission" date="2016-10" db="EMBL/GenBank/DDBJ databases">
        <authorList>
            <person name="de Groot N.N."/>
        </authorList>
    </citation>
    <scope>NUCLEOTIDE SEQUENCE [LARGE SCALE GENOMIC DNA]</scope>
    <source>
        <strain evidence="5 6">DSM 21039</strain>
    </source>
</reference>
<organism evidence="5 6">
    <name type="scientific">Chitinophaga rupis</name>
    <dbReference type="NCBI Taxonomy" id="573321"/>
    <lineage>
        <taxon>Bacteria</taxon>
        <taxon>Pseudomonadati</taxon>
        <taxon>Bacteroidota</taxon>
        <taxon>Chitinophagia</taxon>
        <taxon>Chitinophagales</taxon>
        <taxon>Chitinophagaceae</taxon>
        <taxon>Chitinophaga</taxon>
    </lineage>
</organism>
<evidence type="ECO:0000256" key="2">
    <source>
        <dbReference type="ARBA" id="ARBA00023125"/>
    </source>
</evidence>
<accession>A0A1H7Q0E7</accession>
<dbReference type="SUPFAM" id="SSF46689">
    <property type="entry name" value="Homeodomain-like"/>
    <property type="match status" value="1"/>
</dbReference>
<sequence>MNYGIIPPPPHLTGYVRFYWFVEGNLPYVHHAFAYPCPEFIFCYKGHFKYGIEHRKETILTSGIFGQTKTFSRVTLNNDYFGIFGVYLYPQAFLQLFHLPANELSNHYATMSAVLGKDGEMLEDKMMLASNNLQRAKLVSDFLKARLKNVKTEHTAISSAIAAVVDSYHTSSVQALADTNFLSLRQFERRFKELSGFSPKSFLRITRFNSVLNKDFQHQSLTEIGMECGYYDQSHFIHDFQKFSGISPKEYFKKEMLAAAGRGTVEFR</sequence>
<dbReference type="InterPro" id="IPR046532">
    <property type="entry name" value="DUF6597"/>
</dbReference>
<dbReference type="AlphaFoldDB" id="A0A1H7Q0E7"/>
<dbReference type="EMBL" id="FOBB01000002">
    <property type="protein sequence ID" value="SEL41443.1"/>
    <property type="molecule type" value="Genomic_DNA"/>
</dbReference>
<proteinExistence type="predicted"/>
<feature type="domain" description="HTH araC/xylS-type" evidence="4">
    <location>
        <begin position="155"/>
        <end position="254"/>
    </location>
</feature>
<dbReference type="GO" id="GO:0043565">
    <property type="term" value="F:sequence-specific DNA binding"/>
    <property type="evidence" value="ECO:0007669"/>
    <property type="project" value="InterPro"/>
</dbReference>
<evidence type="ECO:0000313" key="6">
    <source>
        <dbReference type="Proteomes" id="UP000198984"/>
    </source>
</evidence>
<dbReference type="RefSeq" id="WP_089909074.1">
    <property type="nucleotide sequence ID" value="NZ_FOBB01000002.1"/>
</dbReference>
<dbReference type="InterPro" id="IPR009057">
    <property type="entry name" value="Homeodomain-like_sf"/>
</dbReference>
<dbReference type="InterPro" id="IPR050204">
    <property type="entry name" value="AraC_XylS_family_regulators"/>
</dbReference>
<dbReference type="Pfam" id="PF20240">
    <property type="entry name" value="DUF6597"/>
    <property type="match status" value="1"/>
</dbReference>
<dbReference type="Pfam" id="PF12833">
    <property type="entry name" value="HTH_18"/>
    <property type="match status" value="1"/>
</dbReference>
<keyword evidence="2 5" id="KW-0238">DNA-binding</keyword>
<keyword evidence="1" id="KW-0805">Transcription regulation</keyword>
<dbReference type="OrthoDB" id="323290at2"/>
<dbReference type="SMART" id="SM00342">
    <property type="entry name" value="HTH_ARAC"/>
    <property type="match status" value="1"/>
</dbReference>